<protein>
    <submittedName>
        <fullName evidence="1">Uncharacterized protein</fullName>
    </submittedName>
</protein>
<organism evidence="1 2">
    <name type="scientific">Mesorhizobium prunaredense</name>
    <dbReference type="NCBI Taxonomy" id="1631249"/>
    <lineage>
        <taxon>Bacteria</taxon>
        <taxon>Pseudomonadati</taxon>
        <taxon>Pseudomonadota</taxon>
        <taxon>Alphaproteobacteria</taxon>
        <taxon>Hyphomicrobiales</taxon>
        <taxon>Phyllobacteriaceae</taxon>
        <taxon>Mesorhizobium</taxon>
    </lineage>
</organism>
<gene>
    <name evidence="1" type="ORF">BQ8794_240242</name>
</gene>
<dbReference type="AlphaFoldDB" id="A0A1R3V813"/>
<sequence>MTDDLVHSRSNLKAGLIDAGRFPHVSLSGIAHPTGRLLDFRDRAKRADIIIRQRD</sequence>
<reference evidence="2" key="1">
    <citation type="submission" date="2017-01" db="EMBL/GenBank/DDBJ databases">
        <authorList>
            <person name="Brunel B."/>
        </authorList>
    </citation>
    <scope>NUCLEOTIDE SEQUENCE [LARGE SCALE GENOMIC DNA]</scope>
</reference>
<accession>A0A1R3V813</accession>
<evidence type="ECO:0000313" key="2">
    <source>
        <dbReference type="Proteomes" id="UP000188388"/>
    </source>
</evidence>
<keyword evidence="2" id="KW-1185">Reference proteome</keyword>
<dbReference type="EMBL" id="FTPD01000017">
    <property type="protein sequence ID" value="SIT56035.1"/>
    <property type="molecule type" value="Genomic_DNA"/>
</dbReference>
<name>A0A1R3V813_9HYPH</name>
<proteinExistence type="predicted"/>
<dbReference type="STRING" id="1631249.BQ8794_240242"/>
<dbReference type="Proteomes" id="UP000188388">
    <property type="component" value="Unassembled WGS sequence"/>
</dbReference>
<evidence type="ECO:0000313" key="1">
    <source>
        <dbReference type="EMBL" id="SIT56035.1"/>
    </source>
</evidence>